<feature type="region of interest" description="Disordered" evidence="16">
    <location>
        <begin position="1268"/>
        <end position="1307"/>
    </location>
</feature>
<dbReference type="PANTHER" id="PTHR24291:SF189">
    <property type="entry name" value="CYTOCHROME P450 4C3-RELATED"/>
    <property type="match status" value="1"/>
</dbReference>
<dbReference type="GO" id="GO:0005506">
    <property type="term" value="F:iron ion binding"/>
    <property type="evidence" value="ECO:0007669"/>
    <property type="project" value="InterPro"/>
</dbReference>
<evidence type="ECO:0008006" key="19">
    <source>
        <dbReference type="Google" id="ProtNLM"/>
    </source>
</evidence>
<sequence length="1307" mass="154079">MICETCMGVDSADLNHQNEYMSWIAEGASYLGNRTYNLILHPSLVWRLLGYHKRLEQLCAMGYAYILERKKKFNKNEVADSSNNKNFLSHLIKVTEEDGKWTDEEMMEETQTMIAAGSDTTALTMSFATIMLALHQDIQEKVYKEICDIVGNSDRDLMLDDLNQMEYLERVIKETMRLFPVGPIIFRQVQEDIKIRDIVIPQGCELLIPTHFIHRNPKHWPDPLKFDPDRFLPEEIEKRPRYCYMPFSIPPRNCIGGKRKTKSETVLGPNSLRRPRSAGLSPRPRLVLKKNGRSGGKRDLNEPKKKGRKTPGFPKLKPKLSPSSWSWSSRGCRRLWCFWSFLGDVDDEIRAWNEYPLFGVRFFWNLPPLSASTLLDHQRLPTIFSLLNHSPFQSLHTPAQISRAKDKRRKDNDAHWIPRFILSPLLSGKRKSPQVILERKKKFNKDEVADSSNNKNFLSHLIKVTEEDGKWTDEEMMEETQTMIAAGSDTTALTMSFATIMLALHQDVQEKVYKEMCDIFGNSDRDLTLDDLNKMEYLERVIKETMRLFPVGPIMFRHIQEDIKIRDIVIPQGCELLIPTHFIHRNPKNWPDPLKFDPDRFLPEEIEKRPRYCYMPFSIPPRNCIGMVFAMMSMKVSLANMIRNFHIISTQHKSVESIKLRINVLIASRDGYGETKEVNGKDNKARGVDEGGRWDGGNGDNGYGQRTKKQVHGQRNRKTEKKHKGEHKKEDSKERGGAKREKKKGRATGGIIRGVKLGIKEKSQERGEEEGCMERNVHIGNEWWKILTVCRKEMRTTTRRVENTMKKDREECMLVGGNFNGRIGERGARNWEEKGDGKRKTKDKVENAEGKRLMDWIEENGWEVLNGNKQGDEEWEITYRMRQHGGEWGIKVGERVDSDHLPLEITIERTNHEEKGYGEVSEEQKKVTIKVWDEQGVKEYRRRLEEATFEEQEVEKMVAELRELIEKATRKKEVTVKGSKRTGRKNGWWGRECEQSKNEVVKALREWRRNRIDGSRFLEAKRRYRERCREKKKQKMEREEKEIKEIRTERGVWKYINRERKKTESVSEEITMQEWEENFMEVWNLPFADDMVIVAKSEREMKEMMRNLGKYVRKKKLEVNVEKSHRQGASERGSEEGGQGSWMRLGNRREKVERERADIRSRNLGWKEQEEVERVQEKYLRGRSKLRVKAGMRVAKFEDRMGGREECRILTECYREKKKNTDEKERDKYCRRNGERDKQQRRERIRESRYNREYERCITEHVPVYLGERKREREENDGEIQMRKRGEREQVLDGRRGENVQDVQRGE</sequence>
<keyword evidence="11 14" id="KW-0408">Iron</keyword>
<dbReference type="PRINTS" id="PR00385">
    <property type="entry name" value="P450"/>
</dbReference>
<evidence type="ECO:0000256" key="1">
    <source>
        <dbReference type="ARBA" id="ARBA00001971"/>
    </source>
</evidence>
<comment type="subcellular location">
    <subcellularLocation>
        <location evidence="4">Endoplasmic reticulum membrane</location>
        <topology evidence="4">Peripheral membrane protein</topology>
    </subcellularLocation>
    <subcellularLocation>
        <location evidence="3">Microsome membrane</location>
        <topology evidence="3">Peripheral membrane protein</topology>
    </subcellularLocation>
</comment>
<gene>
    <name evidence="17" type="ORF">GEV33_010778</name>
</gene>
<accession>A0A8J6HE30</accession>
<dbReference type="PRINTS" id="PR00463">
    <property type="entry name" value="EP450I"/>
</dbReference>
<evidence type="ECO:0000256" key="2">
    <source>
        <dbReference type="ARBA" id="ARBA00003690"/>
    </source>
</evidence>
<comment type="cofactor">
    <cofactor evidence="1 14">
        <name>heme</name>
        <dbReference type="ChEBI" id="CHEBI:30413"/>
    </cofactor>
</comment>
<keyword evidence="18" id="KW-1185">Reference proteome</keyword>
<feature type="region of interest" description="Disordered" evidence="16">
    <location>
        <begin position="1122"/>
        <end position="1147"/>
    </location>
</feature>
<keyword evidence="6 14" id="KW-0349">Heme</keyword>
<keyword evidence="13" id="KW-0472">Membrane</keyword>
<evidence type="ECO:0000256" key="14">
    <source>
        <dbReference type="PIRSR" id="PIRSR602401-1"/>
    </source>
</evidence>
<evidence type="ECO:0000256" key="11">
    <source>
        <dbReference type="ARBA" id="ARBA00023004"/>
    </source>
</evidence>
<evidence type="ECO:0000256" key="6">
    <source>
        <dbReference type="ARBA" id="ARBA00022617"/>
    </source>
</evidence>
<evidence type="ECO:0000313" key="18">
    <source>
        <dbReference type="Proteomes" id="UP000719412"/>
    </source>
</evidence>
<feature type="region of interest" description="Disordered" evidence="16">
    <location>
        <begin position="1218"/>
        <end position="1244"/>
    </location>
</feature>
<evidence type="ECO:0000313" key="17">
    <source>
        <dbReference type="EMBL" id="KAH0812013.1"/>
    </source>
</evidence>
<comment type="function">
    <text evidence="2">May be involved in the metabolism of insect hormones and in the breakdown of synthetic insecticides.</text>
</comment>
<organism evidence="17 18">
    <name type="scientific">Tenebrio molitor</name>
    <name type="common">Yellow mealworm beetle</name>
    <dbReference type="NCBI Taxonomy" id="7067"/>
    <lineage>
        <taxon>Eukaryota</taxon>
        <taxon>Metazoa</taxon>
        <taxon>Ecdysozoa</taxon>
        <taxon>Arthropoda</taxon>
        <taxon>Hexapoda</taxon>
        <taxon>Insecta</taxon>
        <taxon>Pterygota</taxon>
        <taxon>Neoptera</taxon>
        <taxon>Endopterygota</taxon>
        <taxon>Coleoptera</taxon>
        <taxon>Polyphaga</taxon>
        <taxon>Cucujiformia</taxon>
        <taxon>Tenebrionidae</taxon>
        <taxon>Tenebrio</taxon>
    </lineage>
</organism>
<reference evidence="17" key="1">
    <citation type="journal article" date="2020" name="J Insects Food Feed">
        <title>The yellow mealworm (Tenebrio molitor) genome: a resource for the emerging insects as food and feed industry.</title>
        <authorList>
            <person name="Eriksson T."/>
            <person name="Andere A."/>
            <person name="Kelstrup H."/>
            <person name="Emery V."/>
            <person name="Picard C."/>
        </authorList>
    </citation>
    <scope>NUCLEOTIDE SEQUENCE</scope>
    <source>
        <strain evidence="17">Stoneville</strain>
        <tissue evidence="17">Whole head</tissue>
    </source>
</reference>
<keyword evidence="10" id="KW-0560">Oxidoreductase</keyword>
<dbReference type="Gene3D" id="3.60.10.10">
    <property type="entry name" value="Endonuclease/exonuclease/phosphatase"/>
    <property type="match status" value="1"/>
</dbReference>
<reference evidence="17" key="2">
    <citation type="submission" date="2021-08" db="EMBL/GenBank/DDBJ databases">
        <authorList>
            <person name="Eriksson T."/>
        </authorList>
    </citation>
    <scope>NUCLEOTIDE SEQUENCE</scope>
    <source>
        <strain evidence="17">Stoneville</strain>
        <tissue evidence="17">Whole head</tissue>
    </source>
</reference>
<feature type="compositionally biased region" description="Basic residues" evidence="16">
    <location>
        <begin position="706"/>
        <end position="726"/>
    </location>
</feature>
<keyword evidence="9" id="KW-0492">Microsome</keyword>
<dbReference type="Pfam" id="PF00067">
    <property type="entry name" value="p450"/>
    <property type="match status" value="2"/>
</dbReference>
<dbReference type="SUPFAM" id="SSF48264">
    <property type="entry name" value="Cytochrome P450"/>
    <property type="match status" value="2"/>
</dbReference>
<evidence type="ECO:0000256" key="4">
    <source>
        <dbReference type="ARBA" id="ARBA00004406"/>
    </source>
</evidence>
<comment type="caution">
    <text evidence="17">The sequence shown here is derived from an EMBL/GenBank/DDBJ whole genome shotgun (WGS) entry which is preliminary data.</text>
</comment>
<feature type="compositionally biased region" description="Basic and acidic residues" evidence="16">
    <location>
        <begin position="727"/>
        <end position="739"/>
    </location>
</feature>
<feature type="coiled-coil region" evidence="15">
    <location>
        <begin position="937"/>
        <end position="974"/>
    </location>
</feature>
<feature type="compositionally biased region" description="Basic and acidic residues" evidence="16">
    <location>
        <begin position="674"/>
        <end position="693"/>
    </location>
</feature>
<dbReference type="InterPro" id="IPR036396">
    <property type="entry name" value="Cyt_P450_sf"/>
</dbReference>
<evidence type="ECO:0000256" key="12">
    <source>
        <dbReference type="ARBA" id="ARBA00023033"/>
    </source>
</evidence>
<dbReference type="Proteomes" id="UP000719412">
    <property type="component" value="Unassembled WGS sequence"/>
</dbReference>
<dbReference type="GO" id="GO:0004497">
    <property type="term" value="F:monooxygenase activity"/>
    <property type="evidence" value="ECO:0007669"/>
    <property type="project" value="UniProtKB-KW"/>
</dbReference>
<evidence type="ECO:0000256" key="8">
    <source>
        <dbReference type="ARBA" id="ARBA00022824"/>
    </source>
</evidence>
<evidence type="ECO:0000256" key="7">
    <source>
        <dbReference type="ARBA" id="ARBA00022723"/>
    </source>
</evidence>
<keyword evidence="8" id="KW-0256">Endoplasmic reticulum</keyword>
<evidence type="ECO:0000256" key="15">
    <source>
        <dbReference type="SAM" id="Coils"/>
    </source>
</evidence>
<dbReference type="InterPro" id="IPR001128">
    <property type="entry name" value="Cyt_P450"/>
</dbReference>
<dbReference type="PANTHER" id="PTHR24291">
    <property type="entry name" value="CYTOCHROME P450 FAMILY 4"/>
    <property type="match status" value="1"/>
</dbReference>
<name>A0A8J6HE30_TENMO</name>
<evidence type="ECO:0000256" key="16">
    <source>
        <dbReference type="SAM" id="MobiDB-lite"/>
    </source>
</evidence>
<feature type="coiled-coil region" evidence="15">
    <location>
        <begin position="1021"/>
        <end position="1049"/>
    </location>
</feature>
<feature type="binding site" description="axial binding residue" evidence="14">
    <location>
        <position position="624"/>
    </location>
    <ligand>
        <name>heme</name>
        <dbReference type="ChEBI" id="CHEBI:30413"/>
    </ligand>
    <ligandPart>
        <name>Fe</name>
        <dbReference type="ChEBI" id="CHEBI:18248"/>
    </ligandPart>
</feature>
<feature type="region of interest" description="Disordered" evidence="16">
    <location>
        <begin position="255"/>
        <end position="326"/>
    </location>
</feature>
<dbReference type="Gene3D" id="1.10.630.10">
    <property type="entry name" value="Cytochrome P450"/>
    <property type="match status" value="2"/>
</dbReference>
<dbReference type="GO" id="GO:0016705">
    <property type="term" value="F:oxidoreductase activity, acting on paired donors, with incorporation or reduction of molecular oxygen"/>
    <property type="evidence" value="ECO:0007669"/>
    <property type="project" value="InterPro"/>
</dbReference>
<keyword evidence="7 14" id="KW-0479">Metal-binding</keyword>
<dbReference type="GO" id="GO:0005789">
    <property type="term" value="C:endoplasmic reticulum membrane"/>
    <property type="evidence" value="ECO:0007669"/>
    <property type="project" value="UniProtKB-SubCell"/>
</dbReference>
<evidence type="ECO:0000256" key="5">
    <source>
        <dbReference type="ARBA" id="ARBA00010617"/>
    </source>
</evidence>
<evidence type="ECO:0000256" key="10">
    <source>
        <dbReference type="ARBA" id="ARBA00023002"/>
    </source>
</evidence>
<keyword evidence="12" id="KW-0503">Monooxygenase</keyword>
<feature type="compositionally biased region" description="Basic and acidic residues" evidence="16">
    <location>
        <begin position="1122"/>
        <end position="1135"/>
    </location>
</feature>
<evidence type="ECO:0000256" key="9">
    <source>
        <dbReference type="ARBA" id="ARBA00022848"/>
    </source>
</evidence>
<evidence type="ECO:0000256" key="13">
    <source>
        <dbReference type="ARBA" id="ARBA00023136"/>
    </source>
</evidence>
<dbReference type="InterPro" id="IPR036691">
    <property type="entry name" value="Endo/exonu/phosph_ase_sf"/>
</dbReference>
<dbReference type="EMBL" id="JABDTM020026373">
    <property type="protein sequence ID" value="KAH0812013.1"/>
    <property type="molecule type" value="Genomic_DNA"/>
</dbReference>
<comment type="similarity">
    <text evidence="5">Belongs to the cytochrome P450 family.</text>
</comment>
<protein>
    <recommendedName>
        <fullName evidence="19">Cytochrome P450 monooxygenase</fullName>
    </recommendedName>
</protein>
<dbReference type="InterPro" id="IPR050196">
    <property type="entry name" value="Cytochrome_P450_Monoox"/>
</dbReference>
<dbReference type="InterPro" id="IPR002401">
    <property type="entry name" value="Cyt_P450_E_grp-I"/>
</dbReference>
<evidence type="ECO:0000256" key="3">
    <source>
        <dbReference type="ARBA" id="ARBA00004174"/>
    </source>
</evidence>
<proteinExistence type="inferred from homology"/>
<feature type="region of interest" description="Disordered" evidence="16">
    <location>
        <begin position="674"/>
        <end position="749"/>
    </location>
</feature>
<keyword evidence="15" id="KW-0175">Coiled coil</keyword>
<dbReference type="GO" id="GO:0020037">
    <property type="term" value="F:heme binding"/>
    <property type="evidence" value="ECO:0007669"/>
    <property type="project" value="InterPro"/>
</dbReference>